<reference evidence="2" key="1">
    <citation type="journal article" date="2013" name="J. Plant Res.">
        <title>Effect of fungi and light on seed germination of three Opuntia species from semiarid lands of central Mexico.</title>
        <authorList>
            <person name="Delgado-Sanchez P."/>
            <person name="Jimenez-Bremont J.F."/>
            <person name="Guerrero-Gonzalez Mde L."/>
            <person name="Flores J."/>
        </authorList>
    </citation>
    <scope>NUCLEOTIDE SEQUENCE</scope>
    <source>
        <tissue evidence="2">Cladode</tissue>
    </source>
</reference>
<dbReference type="PANTHER" id="PTHR47723">
    <property type="entry name" value="OS05G0353850 PROTEIN"/>
    <property type="match status" value="1"/>
</dbReference>
<dbReference type="InterPro" id="IPR044730">
    <property type="entry name" value="RNase_H-like_dom_plant"/>
</dbReference>
<dbReference type="GO" id="GO:0004523">
    <property type="term" value="F:RNA-DNA hybrid ribonuclease activity"/>
    <property type="evidence" value="ECO:0007669"/>
    <property type="project" value="InterPro"/>
</dbReference>
<organism evidence="2">
    <name type="scientific">Opuntia streptacantha</name>
    <name type="common">Prickly pear cactus</name>
    <name type="synonym">Opuntia cardona</name>
    <dbReference type="NCBI Taxonomy" id="393608"/>
    <lineage>
        <taxon>Eukaryota</taxon>
        <taxon>Viridiplantae</taxon>
        <taxon>Streptophyta</taxon>
        <taxon>Embryophyta</taxon>
        <taxon>Tracheophyta</taxon>
        <taxon>Spermatophyta</taxon>
        <taxon>Magnoliopsida</taxon>
        <taxon>eudicotyledons</taxon>
        <taxon>Gunneridae</taxon>
        <taxon>Pentapetalae</taxon>
        <taxon>Caryophyllales</taxon>
        <taxon>Cactineae</taxon>
        <taxon>Cactaceae</taxon>
        <taxon>Opuntioideae</taxon>
        <taxon>Opuntia</taxon>
    </lineage>
</organism>
<dbReference type="SUPFAM" id="SSF53098">
    <property type="entry name" value="Ribonuclease H-like"/>
    <property type="match status" value="1"/>
</dbReference>
<dbReference type="InterPro" id="IPR002156">
    <property type="entry name" value="RNaseH_domain"/>
</dbReference>
<dbReference type="Gene3D" id="3.30.420.10">
    <property type="entry name" value="Ribonuclease H-like superfamily/Ribonuclease H"/>
    <property type="match status" value="1"/>
</dbReference>
<evidence type="ECO:0000313" key="2">
    <source>
        <dbReference type="EMBL" id="MBA4672209.1"/>
    </source>
</evidence>
<accession>A0A7C9F358</accession>
<feature type="domain" description="RNase H type-1" evidence="1">
    <location>
        <begin position="6"/>
        <end position="93"/>
    </location>
</feature>
<dbReference type="AlphaFoldDB" id="A0A7C9F358"/>
<proteinExistence type="predicted"/>
<dbReference type="CDD" id="cd06222">
    <property type="entry name" value="RNase_H_like"/>
    <property type="match status" value="1"/>
</dbReference>
<dbReference type="InterPro" id="IPR053151">
    <property type="entry name" value="RNase_H-like"/>
</dbReference>
<dbReference type="EMBL" id="GISG01254651">
    <property type="protein sequence ID" value="MBA4672209.1"/>
    <property type="molecule type" value="Transcribed_RNA"/>
</dbReference>
<dbReference type="InterPro" id="IPR012337">
    <property type="entry name" value="RNaseH-like_sf"/>
</dbReference>
<dbReference type="InterPro" id="IPR036397">
    <property type="entry name" value="RNaseH_sf"/>
</dbReference>
<dbReference type="Pfam" id="PF13456">
    <property type="entry name" value="RVT_3"/>
    <property type="match status" value="1"/>
</dbReference>
<name>A0A7C9F358_OPUST</name>
<protein>
    <recommendedName>
        <fullName evidence="1">RNase H type-1 domain-containing protein</fullName>
    </recommendedName>
</protein>
<sequence length="132" mass="14891">MAGSRFMEQAPILVAETTAMRDGISVALQTGFRRIEVEGDNQIVIKAMRKQINTSWQIAPIIEDIRNMISNCESISFMHTYREGNMVADWITKCGCSLRCTSLSLFLSPPCRDFLFLLVDDNLGRTLVKRAT</sequence>
<dbReference type="PANTHER" id="PTHR47723:SF19">
    <property type="entry name" value="POLYNUCLEOTIDYL TRANSFERASE, RIBONUCLEASE H-LIKE SUPERFAMILY PROTEIN"/>
    <property type="match status" value="1"/>
</dbReference>
<dbReference type="GO" id="GO:0003676">
    <property type="term" value="F:nucleic acid binding"/>
    <property type="evidence" value="ECO:0007669"/>
    <property type="project" value="InterPro"/>
</dbReference>
<reference evidence="2" key="2">
    <citation type="submission" date="2020-07" db="EMBL/GenBank/DDBJ databases">
        <authorList>
            <person name="Vera ALvarez R."/>
            <person name="Arias-Moreno D.M."/>
            <person name="Jimenez-Jacinto V."/>
            <person name="Jimenez-Bremont J.F."/>
            <person name="Swaminathan K."/>
            <person name="Moose S.P."/>
            <person name="Guerrero-Gonzalez M.L."/>
            <person name="Marino-Ramirez L."/>
            <person name="Landsman D."/>
            <person name="Rodriguez-Kessler M."/>
            <person name="Delgado-Sanchez P."/>
        </authorList>
    </citation>
    <scope>NUCLEOTIDE SEQUENCE</scope>
    <source>
        <tissue evidence="2">Cladode</tissue>
    </source>
</reference>
<evidence type="ECO:0000259" key="1">
    <source>
        <dbReference type="Pfam" id="PF13456"/>
    </source>
</evidence>